<keyword evidence="1" id="KW-0805">Transcription regulation</keyword>
<proteinExistence type="predicted"/>
<dbReference type="CDD" id="cd06170">
    <property type="entry name" value="LuxR_C_like"/>
    <property type="match status" value="1"/>
</dbReference>
<dbReference type="KEGG" id="poz:I0K15_03070"/>
<sequence length="241" mass="26987">MPYQNRLIDRLDMLASCGADEAGWERAVEQIRAHGVSGVNMGEMDARTGEILWMRSTMSEEWISTYIREDFAKHDPMVHHAMRSTEVKIQDVADAPEAQPLRDIYDSMKQEGHQCTYGRASLTARKDVRCVINLASDQPLEDFIAEDGEPLLRLTLSLLTERFGQAKFGDVYAGQTGTLTGRERTILQLMGLGLRNDRIAERCGIAEVTVRMHMAAARRKLGATTREHALAIALTRGLIDL</sequence>
<dbReference type="InterPro" id="IPR005143">
    <property type="entry name" value="TF_LuxR_autoind-bd_dom"/>
</dbReference>
<reference evidence="5 6" key="1">
    <citation type="submission" date="2020-11" db="EMBL/GenBank/DDBJ databases">
        <title>Description of Pontivivens ytuae sp. nov. isolated from deep sea sediment of Mariana Trench.</title>
        <authorList>
            <person name="Wang Z."/>
            <person name="Sun Q.-L."/>
            <person name="Xu X.-D."/>
            <person name="Tang Y.-Z."/>
            <person name="Zhang J."/>
        </authorList>
    </citation>
    <scope>NUCLEOTIDE SEQUENCE [LARGE SCALE GENOMIC DNA]</scope>
    <source>
        <strain evidence="5 6">MT2928</strain>
    </source>
</reference>
<keyword evidence="2" id="KW-0238">DNA-binding</keyword>
<dbReference type="SUPFAM" id="SSF75516">
    <property type="entry name" value="Pheromone-binding domain of LuxR-like quorum-sensing transcription factors"/>
    <property type="match status" value="1"/>
</dbReference>
<dbReference type="EMBL" id="CP064942">
    <property type="protein sequence ID" value="QPH54773.1"/>
    <property type="molecule type" value="Genomic_DNA"/>
</dbReference>
<protein>
    <submittedName>
        <fullName evidence="5">Autoinducer binding domain-containing protein</fullName>
    </submittedName>
</protein>
<dbReference type="GO" id="GO:0006355">
    <property type="term" value="P:regulation of DNA-templated transcription"/>
    <property type="evidence" value="ECO:0007669"/>
    <property type="project" value="InterPro"/>
</dbReference>
<dbReference type="AlphaFoldDB" id="A0A7S9QD98"/>
<evidence type="ECO:0000259" key="4">
    <source>
        <dbReference type="PROSITE" id="PS50043"/>
    </source>
</evidence>
<evidence type="ECO:0000256" key="2">
    <source>
        <dbReference type="ARBA" id="ARBA00023125"/>
    </source>
</evidence>
<dbReference type="SUPFAM" id="SSF46894">
    <property type="entry name" value="C-terminal effector domain of the bipartite response regulators"/>
    <property type="match status" value="1"/>
</dbReference>
<dbReference type="InterPro" id="IPR016032">
    <property type="entry name" value="Sig_transdc_resp-reg_C-effctor"/>
</dbReference>
<dbReference type="PANTHER" id="PTHR44688">
    <property type="entry name" value="DNA-BINDING TRANSCRIPTIONAL ACTIVATOR DEVR_DOSR"/>
    <property type="match status" value="1"/>
</dbReference>
<dbReference type="Pfam" id="PF03472">
    <property type="entry name" value="Autoind_bind"/>
    <property type="match status" value="1"/>
</dbReference>
<dbReference type="Pfam" id="PF00196">
    <property type="entry name" value="GerE"/>
    <property type="match status" value="1"/>
</dbReference>
<evidence type="ECO:0000313" key="6">
    <source>
        <dbReference type="Proteomes" id="UP000594800"/>
    </source>
</evidence>
<evidence type="ECO:0000256" key="1">
    <source>
        <dbReference type="ARBA" id="ARBA00023015"/>
    </source>
</evidence>
<dbReference type="Gene3D" id="3.30.450.80">
    <property type="entry name" value="Transcription factor LuxR-like, autoinducer-binding domain"/>
    <property type="match status" value="1"/>
</dbReference>
<dbReference type="SMART" id="SM00421">
    <property type="entry name" value="HTH_LUXR"/>
    <property type="match status" value="1"/>
</dbReference>
<dbReference type="Proteomes" id="UP000594800">
    <property type="component" value="Chromosome"/>
</dbReference>
<dbReference type="InterPro" id="IPR036388">
    <property type="entry name" value="WH-like_DNA-bd_sf"/>
</dbReference>
<organism evidence="5 6">
    <name type="scientific">Pontivivens ytuae</name>
    <dbReference type="NCBI Taxonomy" id="2789856"/>
    <lineage>
        <taxon>Bacteria</taxon>
        <taxon>Pseudomonadati</taxon>
        <taxon>Pseudomonadota</taxon>
        <taxon>Alphaproteobacteria</taxon>
        <taxon>Rhodobacterales</taxon>
        <taxon>Paracoccaceae</taxon>
        <taxon>Pontivivens</taxon>
    </lineage>
</organism>
<dbReference type="Gene3D" id="1.10.10.10">
    <property type="entry name" value="Winged helix-like DNA-binding domain superfamily/Winged helix DNA-binding domain"/>
    <property type="match status" value="1"/>
</dbReference>
<dbReference type="PANTHER" id="PTHR44688:SF16">
    <property type="entry name" value="DNA-BINDING TRANSCRIPTIONAL ACTIVATOR DEVR_DOSR"/>
    <property type="match status" value="1"/>
</dbReference>
<dbReference type="RefSeq" id="WP_196103976.1">
    <property type="nucleotide sequence ID" value="NZ_CP064942.1"/>
</dbReference>
<dbReference type="InterPro" id="IPR000792">
    <property type="entry name" value="Tscrpt_reg_LuxR_C"/>
</dbReference>
<feature type="domain" description="HTH luxR-type" evidence="4">
    <location>
        <begin position="172"/>
        <end position="237"/>
    </location>
</feature>
<name>A0A7S9QD98_9RHOB</name>
<dbReference type="PRINTS" id="PR00038">
    <property type="entry name" value="HTHLUXR"/>
</dbReference>
<accession>A0A7S9QD98</accession>
<keyword evidence="6" id="KW-1185">Reference proteome</keyword>
<dbReference type="GO" id="GO:0003677">
    <property type="term" value="F:DNA binding"/>
    <property type="evidence" value="ECO:0007669"/>
    <property type="project" value="UniProtKB-KW"/>
</dbReference>
<dbReference type="InterPro" id="IPR036693">
    <property type="entry name" value="TF_LuxR_autoind-bd_dom_sf"/>
</dbReference>
<evidence type="ECO:0000313" key="5">
    <source>
        <dbReference type="EMBL" id="QPH54773.1"/>
    </source>
</evidence>
<gene>
    <name evidence="5" type="ORF">I0K15_03070</name>
</gene>
<evidence type="ECO:0000256" key="3">
    <source>
        <dbReference type="ARBA" id="ARBA00023163"/>
    </source>
</evidence>
<keyword evidence="3" id="KW-0804">Transcription</keyword>
<dbReference type="PROSITE" id="PS50043">
    <property type="entry name" value="HTH_LUXR_2"/>
    <property type="match status" value="1"/>
</dbReference>
<dbReference type="PROSITE" id="PS00622">
    <property type="entry name" value="HTH_LUXR_1"/>
    <property type="match status" value="1"/>
</dbReference>